<dbReference type="RefSeq" id="XP_018068714.1">
    <property type="nucleotide sequence ID" value="XM_018215375.1"/>
</dbReference>
<protein>
    <recommendedName>
        <fullName evidence="6">Mid2 domain-containing protein</fullName>
    </recommendedName>
</protein>
<dbReference type="PANTHER" id="PTHR16861:SF7">
    <property type="entry name" value="MEMBRANE ANCHOR OPY2 N-TERMINAL DOMAIN-CONTAINING PROTEIN"/>
    <property type="match status" value="1"/>
</dbReference>
<keyword evidence="2" id="KW-0472">Membrane</keyword>
<dbReference type="Proteomes" id="UP000070700">
    <property type="component" value="Unassembled WGS sequence"/>
</dbReference>
<dbReference type="InParanoid" id="A0A194X2V7"/>
<dbReference type="AlphaFoldDB" id="A0A194X2V7"/>
<evidence type="ECO:0000313" key="4">
    <source>
        <dbReference type="EMBL" id="KUJ14359.1"/>
    </source>
</evidence>
<dbReference type="GeneID" id="28825101"/>
<feature type="signal peptide" evidence="3">
    <location>
        <begin position="1"/>
        <end position="22"/>
    </location>
</feature>
<keyword evidence="3" id="KW-0732">Signal</keyword>
<name>A0A194X2V7_MOLSC</name>
<evidence type="ECO:0000313" key="5">
    <source>
        <dbReference type="Proteomes" id="UP000070700"/>
    </source>
</evidence>
<keyword evidence="5" id="KW-1185">Reference proteome</keyword>
<proteinExistence type="predicted"/>
<evidence type="ECO:0008006" key="6">
    <source>
        <dbReference type="Google" id="ProtNLM"/>
    </source>
</evidence>
<dbReference type="KEGG" id="psco:LY89DRAFT_686843"/>
<feature type="transmembrane region" description="Helical" evidence="2">
    <location>
        <begin position="243"/>
        <end position="265"/>
    </location>
</feature>
<feature type="compositionally biased region" description="Low complexity" evidence="1">
    <location>
        <begin position="200"/>
        <end position="222"/>
    </location>
</feature>
<dbReference type="Gene3D" id="1.20.5.510">
    <property type="entry name" value="Single helix bin"/>
    <property type="match status" value="1"/>
</dbReference>
<keyword evidence="2" id="KW-1133">Transmembrane helix</keyword>
<dbReference type="PANTHER" id="PTHR16861">
    <property type="entry name" value="GLYCOPROTEIN 38"/>
    <property type="match status" value="1"/>
</dbReference>
<evidence type="ECO:0000256" key="3">
    <source>
        <dbReference type="SAM" id="SignalP"/>
    </source>
</evidence>
<dbReference type="EMBL" id="KQ947420">
    <property type="protein sequence ID" value="KUJ14359.1"/>
    <property type="molecule type" value="Genomic_DNA"/>
</dbReference>
<sequence length="323" mass="33289">MLFFIDTFVFAAAFLIISTCTASPDRRFHATPAQVTPNVLPTRIELRDVATTTAPNDGLATDICGWVGGDPGQPWVCAVPEFTCLVDPGVSAIGCCAGNDCPLFRTACFPLTASCGSACNSNGANLVCSETAAPLCATYSYPNSVTELRCVASAPSQLQIDYTYTGFTGTINLPRVLSGVAGTTAPGSFSVVNYGIQTPSTSSSQATSSSASTGSSSSSSTPGAPPPASTSGASSPSKSNAGAIAGGVVGGIAVLAVIGLLFFYYRRRSYNRDVQEMPGINMTRYNAVPPASPPLGKDPIQAPQAELQGQPRYHDTQPTEMQA</sequence>
<dbReference type="OrthoDB" id="3561554at2759"/>
<accession>A0A194X2V7</accession>
<evidence type="ECO:0000256" key="1">
    <source>
        <dbReference type="SAM" id="MobiDB-lite"/>
    </source>
</evidence>
<feature type="region of interest" description="Disordered" evidence="1">
    <location>
        <begin position="289"/>
        <end position="323"/>
    </location>
</feature>
<organism evidence="4 5">
    <name type="scientific">Mollisia scopiformis</name>
    <name type="common">Conifer needle endophyte fungus</name>
    <name type="synonym">Phialocephala scopiformis</name>
    <dbReference type="NCBI Taxonomy" id="149040"/>
    <lineage>
        <taxon>Eukaryota</taxon>
        <taxon>Fungi</taxon>
        <taxon>Dikarya</taxon>
        <taxon>Ascomycota</taxon>
        <taxon>Pezizomycotina</taxon>
        <taxon>Leotiomycetes</taxon>
        <taxon>Helotiales</taxon>
        <taxon>Mollisiaceae</taxon>
        <taxon>Mollisia</taxon>
    </lineage>
</organism>
<gene>
    <name evidence="4" type="ORF">LY89DRAFT_686843</name>
</gene>
<evidence type="ECO:0000256" key="2">
    <source>
        <dbReference type="SAM" id="Phobius"/>
    </source>
</evidence>
<feature type="region of interest" description="Disordered" evidence="1">
    <location>
        <begin position="200"/>
        <end position="239"/>
    </location>
</feature>
<feature type="compositionally biased region" description="Low complexity" evidence="1">
    <location>
        <begin position="229"/>
        <end position="239"/>
    </location>
</feature>
<keyword evidence="2" id="KW-0812">Transmembrane</keyword>
<reference evidence="4 5" key="1">
    <citation type="submission" date="2015-10" db="EMBL/GenBank/DDBJ databases">
        <title>Full genome of DAOMC 229536 Phialocephala scopiformis, a fungal endophyte of spruce producing the potent anti-insectan compound rugulosin.</title>
        <authorList>
            <consortium name="DOE Joint Genome Institute"/>
            <person name="Walker A.K."/>
            <person name="Frasz S.L."/>
            <person name="Seifert K.A."/>
            <person name="Miller J.D."/>
            <person name="Mondo S.J."/>
            <person name="Labutti K."/>
            <person name="Lipzen A."/>
            <person name="Dockter R."/>
            <person name="Kennedy M."/>
            <person name="Grigoriev I.V."/>
            <person name="Spatafora J.W."/>
        </authorList>
    </citation>
    <scope>NUCLEOTIDE SEQUENCE [LARGE SCALE GENOMIC DNA]</scope>
    <source>
        <strain evidence="4 5">CBS 120377</strain>
    </source>
</reference>
<feature type="chain" id="PRO_5008267845" description="Mid2 domain-containing protein" evidence="3">
    <location>
        <begin position="23"/>
        <end position="323"/>
    </location>
</feature>